<dbReference type="Pfam" id="PF01832">
    <property type="entry name" value="Glucosaminidase"/>
    <property type="match status" value="1"/>
</dbReference>
<dbReference type="Gene3D" id="1.10.530.10">
    <property type="match status" value="1"/>
</dbReference>
<feature type="domain" description="Mannosyl-glycoprotein endo-beta-N-acetylglucosamidase-like" evidence="2">
    <location>
        <begin position="546"/>
        <end position="700"/>
    </location>
</feature>
<keyword evidence="3" id="KW-0326">Glycosidase</keyword>
<dbReference type="GO" id="GO:0033925">
    <property type="term" value="F:mannosyl-glycoprotein endo-beta-N-acetylglucosaminidase activity"/>
    <property type="evidence" value="ECO:0007669"/>
    <property type="project" value="UniProtKB-EC"/>
</dbReference>
<comment type="caution">
    <text evidence="3">The sequence shown here is derived from an EMBL/GenBank/DDBJ whole genome shotgun (WGS) entry which is preliminary data.</text>
</comment>
<dbReference type="EMBL" id="MZGV01000067">
    <property type="protein sequence ID" value="OPJ57976.1"/>
    <property type="molecule type" value="Genomic_DNA"/>
</dbReference>
<feature type="signal peptide" evidence="1">
    <location>
        <begin position="1"/>
        <end position="20"/>
    </location>
</feature>
<dbReference type="Pfam" id="PF17957">
    <property type="entry name" value="Big_7"/>
    <property type="match status" value="1"/>
</dbReference>
<name>A0A1V4IDG3_9CLOT</name>
<keyword evidence="3" id="KW-0378">Hydrolase</keyword>
<dbReference type="GO" id="GO:0004040">
    <property type="term" value="F:amidase activity"/>
    <property type="evidence" value="ECO:0007669"/>
    <property type="project" value="InterPro"/>
</dbReference>
<dbReference type="EC" id="3.2.1.96" evidence="3"/>
<dbReference type="STRING" id="1450648.CLORY_38280"/>
<dbReference type="Gene3D" id="2.60.40.10">
    <property type="entry name" value="Immunoglobulins"/>
    <property type="match status" value="1"/>
</dbReference>
<gene>
    <name evidence="3" type="primary">lytD_4</name>
    <name evidence="3" type="ORF">CLORY_38280</name>
</gene>
<dbReference type="Proteomes" id="UP000190080">
    <property type="component" value="Unassembled WGS sequence"/>
</dbReference>
<sequence length="705" mass="78549">MKKWKSTLLLTLTLSFGSAANTVNVQAVSLPPRMALDTVKNYMSVDGSKLDIKGWAINSTGINKIKVFINDNYFSRAAYGALRTDVRKAYPTYKNSGNSGYLYSLKLNNYSPSTYKLTVKAIGNDNKISSITRYIKIVSSIKYRLESITENMNITKNSVAVKGWAISRYGIKSVKILVDDKFIGYASYGLTRSDVKNTYTEYINADKSGYNYALNLDNLVNGKHKITVQIIDNRNTSKIINRYVNILEKSSSDWGKIFLESRKTDINSDSIYVKGWFISKTGLENVNIYLDNELEGTADSGLIRNDVAAAYPEYPQQYASQSGFSYNIDINNIAPGRHVLKIIGTDRTGRTLYLIRTINIIKKASKLCIDAPKNNSILDNKPIDIKGWALNASGVSKVQVSVDGNYVGDASIGISRPDVDLKYSGYRFGSSSGYLYSLDTSKISPGLHSITVKAIGYDGTSYSKTLSINMYGHVSYRNYPTTLDNFVNMQFNKGGNVTFSRHSSPASKEQIAYYMNPENFINSVSGKYMFLKLSYNEGITVKDLNTVLRGKGILEGMGQAYLDAGIANNVNPVYLVAHSLLETGNGTSALSNGSITVNGQSIYNVYGIGAFDSDPDGAGSKSAYSQQWFSVEEAIKGGAKFISSYYINNKYTPQDTLYEMRWNYDNIYHQYATDISWANKQVYNIKKLVDMMQNSSFYYEIPIYK</sequence>
<dbReference type="SMART" id="SM00047">
    <property type="entry name" value="LYZ2"/>
    <property type="match status" value="1"/>
</dbReference>
<evidence type="ECO:0000313" key="4">
    <source>
        <dbReference type="Proteomes" id="UP000190080"/>
    </source>
</evidence>
<organism evidence="3 4">
    <name type="scientific">Clostridium oryzae</name>
    <dbReference type="NCBI Taxonomy" id="1450648"/>
    <lineage>
        <taxon>Bacteria</taxon>
        <taxon>Bacillati</taxon>
        <taxon>Bacillota</taxon>
        <taxon>Clostridia</taxon>
        <taxon>Eubacteriales</taxon>
        <taxon>Clostridiaceae</taxon>
        <taxon>Clostridium</taxon>
    </lineage>
</organism>
<dbReference type="RefSeq" id="WP_169911690.1">
    <property type="nucleotide sequence ID" value="NZ_MZGV01000067.1"/>
</dbReference>
<proteinExistence type="predicted"/>
<dbReference type="InterPro" id="IPR013783">
    <property type="entry name" value="Ig-like_fold"/>
</dbReference>
<evidence type="ECO:0000256" key="1">
    <source>
        <dbReference type="SAM" id="SignalP"/>
    </source>
</evidence>
<evidence type="ECO:0000259" key="2">
    <source>
        <dbReference type="SMART" id="SM00047"/>
    </source>
</evidence>
<evidence type="ECO:0000313" key="3">
    <source>
        <dbReference type="EMBL" id="OPJ57976.1"/>
    </source>
</evidence>
<keyword evidence="4" id="KW-1185">Reference proteome</keyword>
<reference evidence="3 4" key="1">
    <citation type="submission" date="2017-03" db="EMBL/GenBank/DDBJ databases">
        <title>Genome sequence of Clostridium oryzae DSM 28571.</title>
        <authorList>
            <person name="Poehlein A."/>
            <person name="Daniel R."/>
        </authorList>
    </citation>
    <scope>NUCLEOTIDE SEQUENCE [LARGE SCALE GENOMIC DNA]</scope>
    <source>
        <strain evidence="3 4">DSM 28571</strain>
    </source>
</reference>
<feature type="chain" id="PRO_5039059940" evidence="1">
    <location>
        <begin position="21"/>
        <end position="705"/>
    </location>
</feature>
<keyword evidence="1" id="KW-0732">Signal</keyword>
<dbReference type="InterPro" id="IPR002901">
    <property type="entry name" value="MGlyc_endo_b_GlcNAc-like_dom"/>
</dbReference>
<dbReference type="AlphaFoldDB" id="A0A1V4IDG3"/>
<accession>A0A1V4IDG3</accession>
<protein>
    <submittedName>
        <fullName evidence="3">Beta-N-acetylglucosaminidase</fullName>
        <ecNumber evidence="3">3.2.1.96</ecNumber>
    </submittedName>
</protein>